<protein>
    <submittedName>
        <fullName evidence="2">Uncharacterized protein</fullName>
    </submittedName>
</protein>
<evidence type="ECO:0000313" key="3">
    <source>
        <dbReference type="Proteomes" id="UP001152795"/>
    </source>
</evidence>
<feature type="compositionally biased region" description="Basic residues" evidence="1">
    <location>
        <begin position="105"/>
        <end position="121"/>
    </location>
</feature>
<dbReference type="EMBL" id="CACRXK020004121">
    <property type="protein sequence ID" value="CAB4001567.1"/>
    <property type="molecule type" value="Genomic_DNA"/>
</dbReference>
<sequence>PTNEGLNPNAVRRMFEQDFSERNGEGKSLSQEDRRFLEKTKGAIHITDDGHYELPLPFREKNIGLPFNRSLAESRLGRLKTRFTKDAKYKVDDVVVIKDNDTPRNRRSCGKGRRRRRRFSP</sequence>
<evidence type="ECO:0000313" key="2">
    <source>
        <dbReference type="EMBL" id="CAB4001567.1"/>
    </source>
</evidence>
<keyword evidence="3" id="KW-1185">Reference proteome</keyword>
<name>A0A6S7HE59_PARCT</name>
<feature type="region of interest" description="Disordered" evidence="1">
    <location>
        <begin position="1"/>
        <end position="33"/>
    </location>
</feature>
<organism evidence="2 3">
    <name type="scientific">Paramuricea clavata</name>
    <name type="common">Red gorgonian</name>
    <name type="synonym">Violescent sea-whip</name>
    <dbReference type="NCBI Taxonomy" id="317549"/>
    <lineage>
        <taxon>Eukaryota</taxon>
        <taxon>Metazoa</taxon>
        <taxon>Cnidaria</taxon>
        <taxon>Anthozoa</taxon>
        <taxon>Octocorallia</taxon>
        <taxon>Malacalcyonacea</taxon>
        <taxon>Plexauridae</taxon>
        <taxon>Paramuricea</taxon>
    </lineage>
</organism>
<evidence type="ECO:0000256" key="1">
    <source>
        <dbReference type="SAM" id="MobiDB-lite"/>
    </source>
</evidence>
<dbReference type="PANTHER" id="PTHR47331">
    <property type="entry name" value="PHD-TYPE DOMAIN-CONTAINING PROTEIN"/>
    <property type="match status" value="1"/>
</dbReference>
<feature type="region of interest" description="Disordered" evidence="1">
    <location>
        <begin position="101"/>
        <end position="121"/>
    </location>
</feature>
<dbReference type="Proteomes" id="UP001152795">
    <property type="component" value="Unassembled WGS sequence"/>
</dbReference>
<dbReference type="OrthoDB" id="10232352at2759"/>
<feature type="non-terminal residue" evidence="2">
    <location>
        <position position="1"/>
    </location>
</feature>
<accession>A0A6S7HE59</accession>
<dbReference type="AlphaFoldDB" id="A0A6S7HE59"/>
<dbReference type="PANTHER" id="PTHR47331:SF5">
    <property type="entry name" value="RIBONUCLEASE H"/>
    <property type="match status" value="1"/>
</dbReference>
<proteinExistence type="predicted"/>
<feature type="compositionally biased region" description="Basic and acidic residues" evidence="1">
    <location>
        <begin position="13"/>
        <end position="33"/>
    </location>
</feature>
<reference evidence="2" key="1">
    <citation type="submission" date="2020-04" db="EMBL/GenBank/DDBJ databases">
        <authorList>
            <person name="Alioto T."/>
            <person name="Alioto T."/>
            <person name="Gomez Garrido J."/>
        </authorList>
    </citation>
    <scope>NUCLEOTIDE SEQUENCE</scope>
    <source>
        <strain evidence="2">A484AB</strain>
    </source>
</reference>
<gene>
    <name evidence="2" type="ORF">PACLA_8A044712</name>
</gene>
<comment type="caution">
    <text evidence="2">The sequence shown here is derived from an EMBL/GenBank/DDBJ whole genome shotgun (WGS) entry which is preliminary data.</text>
</comment>